<dbReference type="RefSeq" id="WP_092641960.1">
    <property type="nucleotide sequence ID" value="NZ_FNPX01000001.1"/>
</dbReference>
<keyword evidence="2" id="KW-1185">Reference proteome</keyword>
<proteinExistence type="predicted"/>
<dbReference type="OrthoDB" id="3727779at2"/>
<name>A0A1H3IMU8_9RHOB</name>
<dbReference type="STRING" id="1244108.SAMN05444004_10155"/>
<gene>
    <name evidence="1" type="ORF">SAMN05444004_10155</name>
</gene>
<dbReference type="PANTHER" id="PTHR12475:SF4">
    <property type="entry name" value="PROTEIN THEM6"/>
    <property type="match status" value="1"/>
</dbReference>
<evidence type="ECO:0000313" key="1">
    <source>
        <dbReference type="EMBL" id="SDY29030.1"/>
    </source>
</evidence>
<reference evidence="2" key="1">
    <citation type="submission" date="2016-10" db="EMBL/GenBank/DDBJ databases">
        <authorList>
            <person name="Varghese N."/>
            <person name="Submissions S."/>
        </authorList>
    </citation>
    <scope>NUCLEOTIDE SEQUENCE [LARGE SCALE GENOMIC DNA]</scope>
    <source>
        <strain evidence="2">DSM 100420</strain>
    </source>
</reference>
<protein>
    <submittedName>
        <fullName evidence="1">Acyl-CoA thioesterase FadM</fullName>
    </submittedName>
</protein>
<sequence length="189" mass="21392">MYPFIRLAWQLWRTRVAPPMGLTDLHVSHHHCLPWDLDGFLELNNGRTLTFYDIGRFTAGQRMGLSGALRRRRWGLAVAGASVRYRRRVTAFQKIEMRTRCVGWDHKFVYIVQSMWVKGTCTSQALLRTAVTSRAGTVEPVEVAREIGYDGPSPALPDWVAGWIATEGTRPWPPQDAVDVPEGHVPPVI</sequence>
<dbReference type="EMBL" id="FNPX01000001">
    <property type="protein sequence ID" value="SDY29030.1"/>
    <property type="molecule type" value="Genomic_DNA"/>
</dbReference>
<dbReference type="CDD" id="cd00586">
    <property type="entry name" value="4HBT"/>
    <property type="match status" value="1"/>
</dbReference>
<dbReference type="PANTHER" id="PTHR12475">
    <property type="match status" value="1"/>
</dbReference>
<dbReference type="Pfam" id="PF13279">
    <property type="entry name" value="4HBT_2"/>
    <property type="match status" value="1"/>
</dbReference>
<accession>A0A1H3IMU8</accession>
<dbReference type="InterPro" id="IPR029069">
    <property type="entry name" value="HotDog_dom_sf"/>
</dbReference>
<dbReference type="InterPro" id="IPR051490">
    <property type="entry name" value="THEM6_lcsJ_thioesterase"/>
</dbReference>
<organism evidence="1 2">
    <name type="scientific">Jannaschia faecimaris</name>
    <dbReference type="NCBI Taxonomy" id="1244108"/>
    <lineage>
        <taxon>Bacteria</taxon>
        <taxon>Pseudomonadati</taxon>
        <taxon>Pseudomonadota</taxon>
        <taxon>Alphaproteobacteria</taxon>
        <taxon>Rhodobacterales</taxon>
        <taxon>Roseobacteraceae</taxon>
        <taxon>Jannaschia</taxon>
    </lineage>
</organism>
<dbReference type="Gene3D" id="3.10.129.10">
    <property type="entry name" value="Hotdog Thioesterase"/>
    <property type="match status" value="1"/>
</dbReference>
<evidence type="ECO:0000313" key="2">
    <source>
        <dbReference type="Proteomes" id="UP000198914"/>
    </source>
</evidence>
<dbReference type="Proteomes" id="UP000198914">
    <property type="component" value="Unassembled WGS sequence"/>
</dbReference>
<dbReference type="AlphaFoldDB" id="A0A1H3IMU8"/>
<dbReference type="SUPFAM" id="SSF54637">
    <property type="entry name" value="Thioesterase/thiol ester dehydrase-isomerase"/>
    <property type="match status" value="1"/>
</dbReference>